<evidence type="ECO:0000259" key="12">
    <source>
        <dbReference type="PROSITE" id="PS51195"/>
    </source>
</evidence>
<dbReference type="GO" id="GO:0003676">
    <property type="term" value="F:nucleic acid binding"/>
    <property type="evidence" value="ECO:0007669"/>
    <property type="project" value="InterPro"/>
</dbReference>
<dbReference type="CDD" id="cd00268">
    <property type="entry name" value="DEADc"/>
    <property type="match status" value="1"/>
</dbReference>
<sequence>MTVTTFSELELDESLLEALQDKGFTRPTAIQAAAIPPALDGRDVLGSAPTGTGKTAAYLLPALQHLLDFPRKKSGPPRILILTPTRELAMQVADHARELAKHTHLDIATITGGVAYMNHAEVFSENQDIVVATTGRLLQYIKEENFDCRAVETLILDEADRMLDMGFAQDIEHIAGETRWRKQTLLFSATLEGDAIQDFAERLLEDPVEVSANPSTRERKKIHQWYYRADDLEHKTALLVHLLKQPEATRSIVFVRKRERVHELANWLREAGINNCYLEGEMVQGKRNEAIKRLTEGRVNVLVATDVAARGIDIPDVSHVFNFDMPRSGDTYLHRIGRTARAGRKGTAISLVEAHDHLLLGKVGRYIEEPIKARVIDELRPKTRAPSEKQTGKPSKKVLAKRAEKKKAKEKEKPRVKKRHRDTKNIGKRRKPSGTGVPPANDRRVILIPGLSPELKVLANAKLPDALRLSGLHGSCNILNLHDLVGRIRRSRRIRHEQNALRRQVGCRV</sequence>
<feature type="short sequence motif" description="Q motif" evidence="8">
    <location>
        <begin position="4"/>
        <end position="32"/>
    </location>
</feature>
<keyword evidence="2 7" id="KW-0690">Ribosome biogenesis</keyword>
<evidence type="ECO:0000259" key="10">
    <source>
        <dbReference type="PROSITE" id="PS51192"/>
    </source>
</evidence>
<evidence type="ECO:0000256" key="9">
    <source>
        <dbReference type="SAM" id="MobiDB-lite"/>
    </source>
</evidence>
<dbReference type="Pfam" id="PF00271">
    <property type="entry name" value="Helicase_C"/>
    <property type="match status" value="1"/>
</dbReference>
<accession>A0A376L9L1</accession>
<keyword evidence="6 7" id="KW-0067">ATP-binding</keyword>
<dbReference type="GO" id="GO:0000027">
    <property type="term" value="P:ribosomal large subunit assembly"/>
    <property type="evidence" value="ECO:0007669"/>
    <property type="project" value="UniProtKB-UniRule"/>
</dbReference>
<evidence type="ECO:0000256" key="5">
    <source>
        <dbReference type="ARBA" id="ARBA00022806"/>
    </source>
</evidence>
<feature type="domain" description="Helicase ATP-binding" evidence="10">
    <location>
        <begin position="35"/>
        <end position="209"/>
    </location>
</feature>
<dbReference type="PANTHER" id="PTHR47959:SF3">
    <property type="entry name" value="ATP-DEPENDENT RNA HELICASE SRMB"/>
    <property type="match status" value="1"/>
</dbReference>
<evidence type="ECO:0000313" key="14">
    <source>
        <dbReference type="Proteomes" id="UP000254877"/>
    </source>
</evidence>
<dbReference type="PROSITE" id="PS00039">
    <property type="entry name" value="DEAD_ATP_HELICASE"/>
    <property type="match status" value="1"/>
</dbReference>
<evidence type="ECO:0000256" key="1">
    <source>
        <dbReference type="ARBA" id="ARBA00022490"/>
    </source>
</evidence>
<dbReference type="PROSITE" id="PS51195">
    <property type="entry name" value="Q_MOTIF"/>
    <property type="match status" value="1"/>
</dbReference>
<dbReference type="InterPro" id="IPR011545">
    <property type="entry name" value="DEAD/DEAH_box_helicase_dom"/>
</dbReference>
<dbReference type="HAMAP" id="MF_00967">
    <property type="entry name" value="DEAD_helicase_SrmB"/>
    <property type="match status" value="1"/>
</dbReference>
<dbReference type="SMART" id="SM00487">
    <property type="entry name" value="DEXDc"/>
    <property type="match status" value="1"/>
</dbReference>
<dbReference type="InterPro" id="IPR028621">
    <property type="entry name" value="DEAD_helicase_SrmB"/>
</dbReference>
<dbReference type="CDD" id="cd18787">
    <property type="entry name" value="SF2_C_DEAD"/>
    <property type="match status" value="1"/>
</dbReference>
<dbReference type="SMART" id="SM00490">
    <property type="entry name" value="HELICc"/>
    <property type="match status" value="1"/>
</dbReference>
<dbReference type="GO" id="GO:0016887">
    <property type="term" value="F:ATP hydrolysis activity"/>
    <property type="evidence" value="ECO:0007669"/>
    <property type="project" value="RHEA"/>
</dbReference>
<dbReference type="InterPro" id="IPR001650">
    <property type="entry name" value="Helicase_C-like"/>
</dbReference>
<evidence type="ECO:0000256" key="4">
    <source>
        <dbReference type="ARBA" id="ARBA00022801"/>
    </source>
</evidence>
<comment type="catalytic activity">
    <reaction evidence="7">
        <text>ATP + H2O = ADP + phosphate + H(+)</text>
        <dbReference type="Rhea" id="RHEA:13065"/>
        <dbReference type="ChEBI" id="CHEBI:15377"/>
        <dbReference type="ChEBI" id="CHEBI:15378"/>
        <dbReference type="ChEBI" id="CHEBI:30616"/>
        <dbReference type="ChEBI" id="CHEBI:43474"/>
        <dbReference type="ChEBI" id="CHEBI:456216"/>
        <dbReference type="EC" id="3.6.4.13"/>
    </reaction>
</comment>
<dbReference type="InterPro" id="IPR014014">
    <property type="entry name" value="RNA_helicase_DEAD_Q_motif"/>
</dbReference>
<dbReference type="Pfam" id="PF00270">
    <property type="entry name" value="DEAD"/>
    <property type="match status" value="1"/>
</dbReference>
<evidence type="ECO:0000259" key="11">
    <source>
        <dbReference type="PROSITE" id="PS51194"/>
    </source>
</evidence>
<comment type="subunit">
    <text evidence="7">Interacts with the 50S ribosomal subunit.</text>
</comment>
<dbReference type="Proteomes" id="UP000254877">
    <property type="component" value="Unassembled WGS sequence"/>
</dbReference>
<dbReference type="AlphaFoldDB" id="A0A376L9L1"/>
<dbReference type="PROSITE" id="PS51192">
    <property type="entry name" value="HELICASE_ATP_BIND_1"/>
    <property type="match status" value="1"/>
</dbReference>
<dbReference type="SUPFAM" id="SSF52540">
    <property type="entry name" value="P-loop containing nucleoside triphosphate hydrolases"/>
    <property type="match status" value="1"/>
</dbReference>
<dbReference type="NCBIfam" id="NF008394">
    <property type="entry name" value="PRK11192.1"/>
    <property type="match status" value="1"/>
</dbReference>
<feature type="region of interest" description="Disordered" evidence="9">
    <location>
        <begin position="382"/>
        <end position="442"/>
    </location>
</feature>
<feature type="compositionally biased region" description="Basic and acidic residues" evidence="9">
    <location>
        <begin position="382"/>
        <end position="391"/>
    </location>
</feature>
<evidence type="ECO:0000256" key="8">
    <source>
        <dbReference type="PROSITE-ProRule" id="PRU00552"/>
    </source>
</evidence>
<gene>
    <name evidence="7 13" type="primary">srmB</name>
    <name evidence="13" type="ORF">NCTC7928_01448</name>
</gene>
<keyword evidence="5 7" id="KW-0347">Helicase</keyword>
<organism evidence="13 14">
    <name type="scientific">Escherichia coli</name>
    <dbReference type="NCBI Taxonomy" id="562"/>
    <lineage>
        <taxon>Bacteria</taxon>
        <taxon>Pseudomonadati</taxon>
        <taxon>Pseudomonadota</taxon>
        <taxon>Gammaproteobacteria</taxon>
        <taxon>Enterobacterales</taxon>
        <taxon>Enterobacteriaceae</taxon>
        <taxon>Escherichia</taxon>
    </lineage>
</organism>
<feature type="domain" description="DEAD-box RNA helicase Q" evidence="12">
    <location>
        <begin position="4"/>
        <end position="32"/>
    </location>
</feature>
<evidence type="ECO:0000256" key="2">
    <source>
        <dbReference type="ARBA" id="ARBA00022517"/>
    </source>
</evidence>
<name>A0A376L9L1_ECOLX</name>
<evidence type="ECO:0000313" key="13">
    <source>
        <dbReference type="EMBL" id="STF40876.1"/>
    </source>
</evidence>
<dbReference type="PROSITE" id="PS51194">
    <property type="entry name" value="HELICASE_CTER"/>
    <property type="match status" value="1"/>
</dbReference>
<reference evidence="13 14" key="1">
    <citation type="submission" date="2018-06" db="EMBL/GenBank/DDBJ databases">
        <authorList>
            <consortium name="Pathogen Informatics"/>
            <person name="Doyle S."/>
        </authorList>
    </citation>
    <scope>NUCLEOTIDE SEQUENCE [LARGE SCALE GENOMIC DNA]</scope>
    <source>
        <strain evidence="13 14">NCTC7928</strain>
    </source>
</reference>
<dbReference type="Gene3D" id="3.40.50.300">
    <property type="entry name" value="P-loop containing nucleotide triphosphate hydrolases"/>
    <property type="match status" value="2"/>
</dbReference>
<comment type="function">
    <text evidence="7">DEAD-box RNA helicase involved in the assembly of the 50S ribosomal subunit at low temperature. Exhibits RNA-stimulated ATP hydrolysis and RNA unwinding activity.</text>
</comment>
<dbReference type="EMBL" id="UGAB01000002">
    <property type="protein sequence ID" value="STF40876.1"/>
    <property type="molecule type" value="Genomic_DNA"/>
</dbReference>
<dbReference type="FunFam" id="3.40.50.300:FF:000555">
    <property type="entry name" value="ATP-dependent RNA helicase SrmB"/>
    <property type="match status" value="1"/>
</dbReference>
<proteinExistence type="inferred from homology"/>
<evidence type="ECO:0000256" key="7">
    <source>
        <dbReference type="HAMAP-Rule" id="MF_00967"/>
    </source>
</evidence>
<feature type="domain" description="Helicase C-terminal" evidence="11">
    <location>
        <begin position="238"/>
        <end position="387"/>
    </location>
</feature>
<evidence type="ECO:0000256" key="6">
    <source>
        <dbReference type="ARBA" id="ARBA00022840"/>
    </source>
</evidence>
<keyword evidence="4 7" id="KW-0378">Hydrolase</keyword>
<dbReference type="GO" id="GO:0005829">
    <property type="term" value="C:cytosol"/>
    <property type="evidence" value="ECO:0007669"/>
    <property type="project" value="TreeGrafter"/>
</dbReference>
<comment type="similarity">
    <text evidence="7">Belongs to the DEAD box helicase family. SrmB subfamily.</text>
</comment>
<dbReference type="AntiFam" id="ANF00064">
    <property type="entry name" value="Unclear, Possibly translation of poorly localized IS Element IS621"/>
</dbReference>
<dbReference type="PANTHER" id="PTHR47959">
    <property type="entry name" value="ATP-DEPENDENT RNA HELICASE RHLE-RELATED"/>
    <property type="match status" value="1"/>
</dbReference>
<keyword evidence="3 7" id="KW-0547">Nucleotide-binding</keyword>
<comment type="subcellular location">
    <subcellularLocation>
        <location evidence="7">Cytoplasm</location>
    </subcellularLocation>
</comment>
<keyword evidence="1 7" id="KW-0963">Cytoplasm</keyword>
<feature type="compositionally biased region" description="Basic residues" evidence="9">
    <location>
        <begin position="394"/>
        <end position="406"/>
    </location>
</feature>
<dbReference type="FunFam" id="3.40.50.300:FF:000291">
    <property type="entry name" value="ATP-dependent RNA helicase SrmB"/>
    <property type="match status" value="1"/>
</dbReference>
<dbReference type="EC" id="3.6.4.13" evidence="7"/>
<dbReference type="GO" id="GO:0003724">
    <property type="term" value="F:RNA helicase activity"/>
    <property type="evidence" value="ECO:0007669"/>
    <property type="project" value="UniProtKB-UniRule"/>
</dbReference>
<dbReference type="InterPro" id="IPR000629">
    <property type="entry name" value="RNA-helicase_DEAD-box_CS"/>
</dbReference>
<dbReference type="InterPro" id="IPR014001">
    <property type="entry name" value="Helicase_ATP-bd"/>
</dbReference>
<dbReference type="InterPro" id="IPR027417">
    <property type="entry name" value="P-loop_NTPase"/>
</dbReference>
<feature type="compositionally biased region" description="Basic residues" evidence="9">
    <location>
        <begin position="414"/>
        <end position="432"/>
    </location>
</feature>
<dbReference type="GO" id="GO:0005524">
    <property type="term" value="F:ATP binding"/>
    <property type="evidence" value="ECO:0007669"/>
    <property type="project" value="UniProtKB-UniRule"/>
</dbReference>
<protein>
    <recommendedName>
        <fullName evidence="7">ATP-dependent RNA helicase SrmB</fullName>
        <ecNumber evidence="7">3.6.4.13</ecNumber>
    </recommendedName>
</protein>
<evidence type="ECO:0000256" key="3">
    <source>
        <dbReference type="ARBA" id="ARBA00022741"/>
    </source>
</evidence>
<dbReference type="InterPro" id="IPR044742">
    <property type="entry name" value="DEAD/DEAH_RhlB"/>
</dbReference>
<dbReference type="InterPro" id="IPR050079">
    <property type="entry name" value="DEAD_box_RNA_helicase"/>
</dbReference>